<feature type="domain" description="Gfd2/YDR514C-like C-terminal" evidence="2">
    <location>
        <begin position="297"/>
        <end position="478"/>
    </location>
</feature>
<dbReference type="AlphaFoldDB" id="A0A8H4Q6Z6"/>
<evidence type="ECO:0000313" key="4">
    <source>
        <dbReference type="Proteomes" id="UP000562929"/>
    </source>
</evidence>
<dbReference type="InterPro" id="IPR048519">
    <property type="entry name" value="Gfd2/YDR514C-like_C"/>
</dbReference>
<accession>A0A8H4Q6Z6</accession>
<dbReference type="Gene3D" id="3.30.420.10">
    <property type="entry name" value="Ribonuclease H-like superfamily/Ribonuclease H"/>
    <property type="match status" value="1"/>
</dbReference>
<feature type="compositionally biased region" description="Basic and acidic residues" evidence="1">
    <location>
        <begin position="43"/>
        <end position="58"/>
    </location>
</feature>
<keyword evidence="3" id="KW-0347">Helicase</keyword>
<dbReference type="Pfam" id="PF21762">
    <property type="entry name" value="DEDDh_C"/>
    <property type="match status" value="1"/>
</dbReference>
<protein>
    <submittedName>
        <fullName evidence="3">ATP-dependent DNA helicase II subunit 2</fullName>
    </submittedName>
</protein>
<dbReference type="EMBL" id="JAACLJ010000004">
    <property type="protein sequence ID" value="KAF4587775.1"/>
    <property type="molecule type" value="Genomic_DNA"/>
</dbReference>
<keyword evidence="3" id="KW-0378">Hydrolase</keyword>
<dbReference type="OrthoDB" id="5953249at2759"/>
<name>A0A8H4Q6Z6_9HYPO</name>
<dbReference type="InterPro" id="IPR012337">
    <property type="entry name" value="RNaseH-like_sf"/>
</dbReference>
<keyword evidence="3" id="KW-0547">Nucleotide-binding</keyword>
<evidence type="ECO:0000256" key="1">
    <source>
        <dbReference type="SAM" id="MobiDB-lite"/>
    </source>
</evidence>
<feature type="compositionally biased region" description="Basic residues" evidence="1">
    <location>
        <begin position="59"/>
        <end position="70"/>
    </location>
</feature>
<proteinExistence type="predicted"/>
<keyword evidence="4" id="KW-1185">Reference proteome</keyword>
<evidence type="ECO:0000313" key="3">
    <source>
        <dbReference type="EMBL" id="KAF4587775.1"/>
    </source>
</evidence>
<dbReference type="Proteomes" id="UP000562929">
    <property type="component" value="Unassembled WGS sequence"/>
</dbReference>
<dbReference type="GO" id="GO:0005634">
    <property type="term" value="C:nucleus"/>
    <property type="evidence" value="ECO:0007669"/>
    <property type="project" value="TreeGrafter"/>
</dbReference>
<dbReference type="PANTHER" id="PTHR28083:SF1">
    <property type="entry name" value="GOOD FOR FULL DBP5 ACTIVITY PROTEIN 2"/>
    <property type="match status" value="1"/>
</dbReference>
<feature type="region of interest" description="Disordered" evidence="1">
    <location>
        <begin position="27"/>
        <end position="96"/>
    </location>
</feature>
<organism evidence="3 4">
    <name type="scientific">Ophiocordyceps camponoti-floridani</name>
    <dbReference type="NCBI Taxonomy" id="2030778"/>
    <lineage>
        <taxon>Eukaryota</taxon>
        <taxon>Fungi</taxon>
        <taxon>Dikarya</taxon>
        <taxon>Ascomycota</taxon>
        <taxon>Pezizomycotina</taxon>
        <taxon>Sordariomycetes</taxon>
        <taxon>Hypocreomycetidae</taxon>
        <taxon>Hypocreales</taxon>
        <taxon>Ophiocordycipitaceae</taxon>
        <taxon>Ophiocordyceps</taxon>
    </lineage>
</organism>
<evidence type="ECO:0000259" key="2">
    <source>
        <dbReference type="Pfam" id="PF21762"/>
    </source>
</evidence>
<dbReference type="GO" id="GO:0003676">
    <property type="term" value="F:nucleic acid binding"/>
    <property type="evidence" value="ECO:0007669"/>
    <property type="project" value="InterPro"/>
</dbReference>
<reference evidence="3 4" key="1">
    <citation type="journal article" date="2020" name="G3 (Bethesda)">
        <title>Genetic Underpinnings of Host Manipulation by Ophiocordyceps as Revealed by Comparative Transcriptomics.</title>
        <authorList>
            <person name="Will I."/>
            <person name="Das B."/>
            <person name="Trinh T."/>
            <person name="Brachmann A."/>
            <person name="Ohm R.A."/>
            <person name="de Bekker C."/>
        </authorList>
    </citation>
    <scope>NUCLEOTIDE SEQUENCE [LARGE SCALE GENOMIC DNA]</scope>
    <source>
        <strain evidence="3 4">EC05</strain>
    </source>
</reference>
<dbReference type="InterPro" id="IPR040151">
    <property type="entry name" value="Gfd2/YDR514C-like"/>
</dbReference>
<dbReference type="GO" id="GO:0004386">
    <property type="term" value="F:helicase activity"/>
    <property type="evidence" value="ECO:0007669"/>
    <property type="project" value="UniProtKB-KW"/>
</dbReference>
<gene>
    <name evidence="3" type="ORF">GQ602_004468</name>
</gene>
<dbReference type="InterPro" id="IPR036397">
    <property type="entry name" value="RNaseH_sf"/>
</dbReference>
<sequence length="503" mass="56173">MSDPDPDPDLDKQLSLLQDVLGRAVTLEDPGIVIGSDDDDNDVPQKEPVPEPRWERLHAKDKRPKSRKPSKPSPQKGPLSDPKGSGSTSIDCSKLSVGDTLPDRDVEFCPWKAITAYPNMFIGKTNRPRASPFFDSILEQRCWDFFYLHDPRKKGERPHLFVQTAQFEDFLAAINGTLRTALTIPIGGNKKKFCITFGGDNTPRPRFLLQSDGEDSLSKVSWPEIFESDVQSYKKASPMAQDDFDSALKFSTFKSSDKSKKAEDRARKRALQRHSMMQQAQSFLGLGENASKTLPVVFVCIDVEALETPPHPITEIGIAILDTARTRRNPPDAGGSGWWQFIEAHHLRTKEFSAMVNHKYVMGCPDAFNFGTSEFPTKDQLADAVKTILQPHMEKDKGLVFIGHDTASDVRYLSQIGLEVLDLPGMLCEIDTRAMHQAWRDSEDGRSLEAVLADLNIPNKNLHNAGNDAVFTMRAVLGLALEQLLKVEAELKGDDYVPALWKK</sequence>
<comment type="caution">
    <text evidence="3">The sequence shown here is derived from an EMBL/GenBank/DDBJ whole genome shotgun (WGS) entry which is preliminary data.</text>
</comment>
<dbReference type="SUPFAM" id="SSF53098">
    <property type="entry name" value="Ribonuclease H-like"/>
    <property type="match status" value="1"/>
</dbReference>
<keyword evidence="3" id="KW-0067">ATP-binding</keyword>
<dbReference type="PANTHER" id="PTHR28083">
    <property type="entry name" value="GOOD FOR FULL DBP5 ACTIVITY PROTEIN 2"/>
    <property type="match status" value="1"/>
</dbReference>